<feature type="compositionally biased region" description="Low complexity" evidence="1">
    <location>
        <begin position="282"/>
        <end position="294"/>
    </location>
</feature>
<dbReference type="eggNOG" id="ENOG502S320">
    <property type="taxonomic scope" value="Eukaryota"/>
</dbReference>
<accession>J3NH81</accession>
<feature type="compositionally biased region" description="Basic and acidic residues" evidence="1">
    <location>
        <begin position="346"/>
        <end position="364"/>
    </location>
</feature>
<dbReference type="RefSeq" id="XP_009216633.1">
    <property type="nucleotide sequence ID" value="XM_009218369.1"/>
</dbReference>
<feature type="region of interest" description="Disordered" evidence="1">
    <location>
        <begin position="186"/>
        <end position="370"/>
    </location>
</feature>
<reference evidence="2" key="2">
    <citation type="submission" date="2010-07" db="EMBL/GenBank/DDBJ databases">
        <authorList>
            <consortium name="The Broad Institute Genome Sequencing Platform"/>
            <consortium name="Broad Institute Genome Sequencing Center for Infectious Disease"/>
            <person name="Ma L.-J."/>
            <person name="Dead R."/>
            <person name="Young S."/>
            <person name="Zeng Q."/>
            <person name="Koehrsen M."/>
            <person name="Alvarado L."/>
            <person name="Berlin A."/>
            <person name="Chapman S.B."/>
            <person name="Chen Z."/>
            <person name="Freedman E."/>
            <person name="Gellesch M."/>
            <person name="Goldberg J."/>
            <person name="Griggs A."/>
            <person name="Gujja S."/>
            <person name="Heilman E.R."/>
            <person name="Heiman D."/>
            <person name="Hepburn T."/>
            <person name="Howarth C."/>
            <person name="Jen D."/>
            <person name="Larson L."/>
            <person name="Mehta T."/>
            <person name="Neiman D."/>
            <person name="Pearson M."/>
            <person name="Roberts A."/>
            <person name="Saif S."/>
            <person name="Shea T."/>
            <person name="Shenoy N."/>
            <person name="Sisk P."/>
            <person name="Stolte C."/>
            <person name="Sykes S."/>
            <person name="Walk T."/>
            <person name="White J."/>
            <person name="Yandava C."/>
            <person name="Haas B."/>
            <person name="Nusbaum C."/>
            <person name="Birren B."/>
        </authorList>
    </citation>
    <scope>NUCLEOTIDE SEQUENCE</scope>
    <source>
        <strain evidence="2">R3-111a-1</strain>
    </source>
</reference>
<dbReference type="GeneID" id="20341077"/>
<feature type="compositionally biased region" description="Low complexity" evidence="1">
    <location>
        <begin position="232"/>
        <end position="247"/>
    </location>
</feature>
<evidence type="ECO:0000313" key="2">
    <source>
        <dbReference type="EMBL" id="EJT80624.1"/>
    </source>
</evidence>
<evidence type="ECO:0000313" key="4">
    <source>
        <dbReference type="Proteomes" id="UP000006039"/>
    </source>
</evidence>
<keyword evidence="4" id="KW-1185">Reference proteome</keyword>
<dbReference type="EnsemblFungi" id="EJT80624">
    <property type="protein sequence ID" value="EJT80624"/>
    <property type="gene ID" value="GGTG_00619"/>
</dbReference>
<evidence type="ECO:0000313" key="3">
    <source>
        <dbReference type="EnsemblFungi" id="EJT80624"/>
    </source>
</evidence>
<evidence type="ECO:0000256" key="1">
    <source>
        <dbReference type="SAM" id="MobiDB-lite"/>
    </source>
</evidence>
<dbReference type="Proteomes" id="UP000006039">
    <property type="component" value="Unassembled WGS sequence"/>
</dbReference>
<dbReference type="HOGENOM" id="CLU_055147_0_0_1"/>
<reference evidence="3" key="5">
    <citation type="submission" date="2018-04" db="UniProtKB">
        <authorList>
            <consortium name="EnsemblFungi"/>
        </authorList>
    </citation>
    <scope>IDENTIFICATION</scope>
    <source>
        <strain evidence="3">R3-111a-1</strain>
    </source>
</reference>
<feature type="compositionally biased region" description="Pro residues" evidence="1">
    <location>
        <begin position="193"/>
        <end position="202"/>
    </location>
</feature>
<dbReference type="VEuPathDB" id="FungiDB:GGTG_00619"/>
<dbReference type="AlphaFoldDB" id="J3NH81"/>
<organism evidence="2">
    <name type="scientific">Gaeumannomyces tritici (strain R3-111a-1)</name>
    <name type="common">Wheat and barley take-all root rot fungus</name>
    <name type="synonym">Gaeumannomyces graminis var. tritici</name>
    <dbReference type="NCBI Taxonomy" id="644352"/>
    <lineage>
        <taxon>Eukaryota</taxon>
        <taxon>Fungi</taxon>
        <taxon>Dikarya</taxon>
        <taxon>Ascomycota</taxon>
        <taxon>Pezizomycotina</taxon>
        <taxon>Sordariomycetes</taxon>
        <taxon>Sordariomycetidae</taxon>
        <taxon>Magnaporthales</taxon>
        <taxon>Magnaporthaceae</taxon>
        <taxon>Gaeumannomyces</taxon>
    </lineage>
</organism>
<proteinExistence type="predicted"/>
<reference evidence="3" key="4">
    <citation type="journal article" date="2015" name="G3 (Bethesda)">
        <title>Genome sequences of three phytopathogenic species of the Magnaporthaceae family of fungi.</title>
        <authorList>
            <person name="Okagaki L.H."/>
            <person name="Nunes C.C."/>
            <person name="Sailsbery J."/>
            <person name="Clay B."/>
            <person name="Brown D."/>
            <person name="John T."/>
            <person name="Oh Y."/>
            <person name="Young N."/>
            <person name="Fitzgerald M."/>
            <person name="Haas B.J."/>
            <person name="Zeng Q."/>
            <person name="Young S."/>
            <person name="Adiconis X."/>
            <person name="Fan L."/>
            <person name="Levin J.Z."/>
            <person name="Mitchell T.K."/>
            <person name="Okubara P.A."/>
            <person name="Farman M.L."/>
            <person name="Kohn L.M."/>
            <person name="Birren B."/>
            <person name="Ma L.-J."/>
            <person name="Dean R.A."/>
        </authorList>
    </citation>
    <scope>NUCLEOTIDE SEQUENCE</scope>
    <source>
        <strain evidence="3">R3-111a-1</strain>
    </source>
</reference>
<sequence length="370" mass="39729">MKPPKLPPGDPDYVRATVALVNWDEASVPWSLSPFGRASNMRAYQNAPRMAALNAGRELTAAEVEAFMELSFDMLSAKNVAGTVCTALPAYYFWRRGMARFSFPLWRPLAAGFDANTFRFPLAPQPLVGAPARAAWHGLRFLAYWVAASLMAGGLASGAATAAVANRGTTDPRLEQWRADCMARMSANKPLPGGLPRPPVPFPQQQQQQQQNSGYGGDDGSSWRPDDDGSHTTPAWPTAPSTPSPARSEPPRPPQDSGGFEDPFDEGSPVAPSYRGPPSPGAPSSTGSDAGGSAWDRLRRESANRASGRGDQQPSRSWDAKRASAASGSEESWSYSSPGGSEADTDQERAQKEFDEMLERERRSPSGGRS</sequence>
<protein>
    <submittedName>
        <fullName evidence="2 3">Uncharacterized protein</fullName>
    </submittedName>
</protein>
<gene>
    <name evidence="3" type="primary">20341077</name>
    <name evidence="2" type="ORF">GGTG_00619</name>
</gene>
<reference evidence="2" key="3">
    <citation type="submission" date="2010-09" db="EMBL/GenBank/DDBJ databases">
        <title>Annotation of Gaeumannomyces graminis var. tritici R3-111a-1.</title>
        <authorList>
            <consortium name="The Broad Institute Genome Sequencing Platform"/>
            <person name="Ma L.-J."/>
            <person name="Dead R."/>
            <person name="Young S.K."/>
            <person name="Zeng Q."/>
            <person name="Gargeya S."/>
            <person name="Fitzgerald M."/>
            <person name="Haas B."/>
            <person name="Abouelleil A."/>
            <person name="Alvarado L."/>
            <person name="Arachchi H.M."/>
            <person name="Berlin A."/>
            <person name="Brown A."/>
            <person name="Chapman S.B."/>
            <person name="Chen Z."/>
            <person name="Dunbar C."/>
            <person name="Freedman E."/>
            <person name="Gearin G."/>
            <person name="Gellesch M."/>
            <person name="Goldberg J."/>
            <person name="Griggs A."/>
            <person name="Gujja S."/>
            <person name="Heiman D."/>
            <person name="Howarth C."/>
            <person name="Larson L."/>
            <person name="Lui A."/>
            <person name="MacDonald P.J.P."/>
            <person name="Mehta T."/>
            <person name="Montmayeur A."/>
            <person name="Murphy C."/>
            <person name="Neiman D."/>
            <person name="Pearson M."/>
            <person name="Priest M."/>
            <person name="Roberts A."/>
            <person name="Saif S."/>
            <person name="Shea T."/>
            <person name="Shenoy N."/>
            <person name="Sisk P."/>
            <person name="Stolte C."/>
            <person name="Sykes S."/>
            <person name="Yandava C."/>
            <person name="Wortman J."/>
            <person name="Nusbaum C."/>
            <person name="Birren B."/>
        </authorList>
    </citation>
    <scope>NUCLEOTIDE SEQUENCE</scope>
    <source>
        <strain evidence="2">R3-111a-1</strain>
    </source>
</reference>
<feature type="compositionally biased region" description="Low complexity" evidence="1">
    <location>
        <begin position="323"/>
        <end position="342"/>
    </location>
</feature>
<dbReference type="EMBL" id="GL385395">
    <property type="protein sequence ID" value="EJT80624.1"/>
    <property type="molecule type" value="Genomic_DNA"/>
</dbReference>
<name>J3NH81_GAET3</name>
<dbReference type="STRING" id="644352.J3NH81"/>
<reference evidence="4" key="1">
    <citation type="submission" date="2010-07" db="EMBL/GenBank/DDBJ databases">
        <title>The genome sequence of Gaeumannomyces graminis var. tritici strain R3-111a-1.</title>
        <authorList>
            <consortium name="The Broad Institute Genome Sequencing Platform"/>
            <person name="Ma L.-J."/>
            <person name="Dead R."/>
            <person name="Young S."/>
            <person name="Zeng Q."/>
            <person name="Koehrsen M."/>
            <person name="Alvarado L."/>
            <person name="Berlin A."/>
            <person name="Chapman S.B."/>
            <person name="Chen Z."/>
            <person name="Freedman E."/>
            <person name="Gellesch M."/>
            <person name="Goldberg J."/>
            <person name="Griggs A."/>
            <person name="Gujja S."/>
            <person name="Heilman E.R."/>
            <person name="Heiman D."/>
            <person name="Hepburn T."/>
            <person name="Howarth C."/>
            <person name="Jen D."/>
            <person name="Larson L."/>
            <person name="Mehta T."/>
            <person name="Neiman D."/>
            <person name="Pearson M."/>
            <person name="Roberts A."/>
            <person name="Saif S."/>
            <person name="Shea T."/>
            <person name="Shenoy N."/>
            <person name="Sisk P."/>
            <person name="Stolte C."/>
            <person name="Sykes S."/>
            <person name="Walk T."/>
            <person name="White J."/>
            <person name="Yandava C."/>
            <person name="Haas B."/>
            <person name="Nusbaum C."/>
            <person name="Birren B."/>
        </authorList>
    </citation>
    <scope>NUCLEOTIDE SEQUENCE [LARGE SCALE GENOMIC DNA]</scope>
    <source>
        <strain evidence="4">R3-111a-1</strain>
    </source>
</reference>